<dbReference type="AlphaFoldDB" id="A0A833QQ32"/>
<dbReference type="InterPro" id="IPR057290">
    <property type="entry name" value="CHX17_C"/>
</dbReference>
<comment type="function">
    <text evidence="1">May function as sodium-coupled metabolite transporter across the chloroplast envelope.</text>
</comment>
<dbReference type="GO" id="GO:0016020">
    <property type="term" value="C:membrane"/>
    <property type="evidence" value="ECO:0007669"/>
    <property type="project" value="UniProtKB-SubCell"/>
</dbReference>
<evidence type="ECO:0000256" key="8">
    <source>
        <dbReference type="ARBA" id="ARBA00022958"/>
    </source>
</evidence>
<dbReference type="GO" id="GO:0012505">
    <property type="term" value="C:endomembrane system"/>
    <property type="evidence" value="ECO:0007669"/>
    <property type="project" value="TreeGrafter"/>
</dbReference>
<dbReference type="Pfam" id="PF23256">
    <property type="entry name" value="CHX17_2nd"/>
    <property type="match status" value="1"/>
</dbReference>
<dbReference type="OrthoDB" id="2687058at2759"/>
<evidence type="ECO:0000259" key="16">
    <source>
        <dbReference type="Pfam" id="PF23259"/>
    </source>
</evidence>
<keyword evidence="9 13" id="KW-1133">Transmembrane helix</keyword>
<sequence>MAVNITDIKTTSNGIWQGDNPLHFALPLLIIQTVLVLVLSRLLSYLFRPLRQPKVIAEIIAGIILGPSAIGRNQTYLHSIFPSWSTPILESVANIGLIFYLFLIGLELDLTSIRRSGRHAFSIAAAGITLPFACGVGVAFVLRRAIPGADEAGYAPFLVFMGVSLSITAFPVLARILAELKLLTTRLGETAMAAAAFNDVAAWILLALAVALSGGEGTHHSPIISLWVLLSGIVFVAFQIFLIKPAMSWVARRSDDEGGESELWICLTLAGVLISAFMTDFIGIHAIFGGFVFGLTIPKEGEFTGRLIERIEDFVTGLLLPLYFASSGLKTNVASMKGGKSWGLLVLVIVTACAGKILGTFVVALGCNMSVVEAITLGFLMNTKGLVELIVLNIGKEKKVLNDETFAILVLMALFTTFITTPTVMAIYKPARPGRHNLPHRRKLQYSFSSPPSPSASTGIKDLRILACIHASRDIPSLINLIETIRGQNNYKDSHLKLYILRLVELTERSSSIRMVRSARRNGLPFLRDRRDPQDHVAVAFSAYAQLSHVRVRPFTAISSLSTMHEDVCTVADQRRVSLILLPFHRHRSDHSGDIENFRPGWRAVNRRVQREAPCSVGLFVDREFGGGEQVNPSDVAHGVCVVFFGGPDDREALALARRMAEHPGVNITAMRFVTENNGGEDERQAVKLKPAPSKNVEKSYTFSTADVDIEREKELDEAAIENFRQKTEGTCRYEEKVVRGNVIELVLSIGRSSEYGLVIVGKGRFPTSIMVAELAGRPAEHPELGPIGDALVSGHGVVSSVLVIQQHDMIHSDEMPVSLVRDGEATTAKDHHAMSEP</sequence>
<accession>A0A833QQ32</accession>
<keyword evidence="5" id="KW-0050">Antiport</keyword>
<evidence type="ECO:0000256" key="6">
    <source>
        <dbReference type="ARBA" id="ARBA00022538"/>
    </source>
</evidence>
<dbReference type="GO" id="GO:0015297">
    <property type="term" value="F:antiporter activity"/>
    <property type="evidence" value="ECO:0007669"/>
    <property type="project" value="UniProtKB-KW"/>
</dbReference>
<feature type="transmembrane region" description="Helical" evidence="13">
    <location>
        <begin position="190"/>
        <end position="212"/>
    </location>
</feature>
<comment type="caution">
    <text evidence="17">The sequence shown here is derived from an EMBL/GenBank/DDBJ whole genome shotgun (WGS) entry which is preliminary data.</text>
</comment>
<feature type="domain" description="Cation/H(+) antiporter central" evidence="15">
    <location>
        <begin position="496"/>
        <end position="632"/>
    </location>
</feature>
<evidence type="ECO:0000256" key="9">
    <source>
        <dbReference type="ARBA" id="ARBA00022989"/>
    </source>
</evidence>
<evidence type="ECO:0000256" key="2">
    <source>
        <dbReference type="ARBA" id="ARBA00004119"/>
    </source>
</evidence>
<comment type="similarity">
    <text evidence="12">Belongs to the monovalent cation:proton antiporter 2 (CPA2) transporter (TC 2.A.37) family. CHX (TC 2.A.37.4) subfamily.</text>
</comment>
<evidence type="ECO:0000259" key="14">
    <source>
        <dbReference type="Pfam" id="PF00999"/>
    </source>
</evidence>
<gene>
    <name evidence="17" type="ORF">FCM35_KLT03844</name>
</gene>
<evidence type="ECO:0000256" key="13">
    <source>
        <dbReference type="SAM" id="Phobius"/>
    </source>
</evidence>
<keyword evidence="8" id="KW-0630">Potassium</keyword>
<dbReference type="Pfam" id="PF00999">
    <property type="entry name" value="Na_H_Exchanger"/>
    <property type="match status" value="1"/>
</dbReference>
<keyword evidence="7 13" id="KW-0812">Transmembrane</keyword>
<dbReference type="GO" id="GO:0006885">
    <property type="term" value="P:regulation of pH"/>
    <property type="evidence" value="ECO:0007669"/>
    <property type="project" value="UniProtKB-ARBA"/>
</dbReference>
<feature type="transmembrane region" description="Helical" evidence="13">
    <location>
        <begin position="342"/>
        <end position="365"/>
    </location>
</feature>
<dbReference type="GO" id="GO:0006813">
    <property type="term" value="P:potassium ion transport"/>
    <property type="evidence" value="ECO:0007669"/>
    <property type="project" value="UniProtKB-KW"/>
</dbReference>
<evidence type="ECO:0000256" key="11">
    <source>
        <dbReference type="ARBA" id="ARBA00023136"/>
    </source>
</evidence>
<feature type="transmembrane region" description="Helical" evidence="13">
    <location>
        <begin position="91"/>
        <end position="108"/>
    </location>
</feature>
<keyword evidence="6" id="KW-0633">Potassium transport</keyword>
<dbReference type="FunFam" id="1.20.1530.20:FF:000003">
    <property type="entry name" value="Cation/H(+) antiporter 15"/>
    <property type="match status" value="1"/>
</dbReference>
<keyword evidence="4" id="KW-0813">Transport</keyword>
<feature type="domain" description="Cation/H+ exchanger transmembrane" evidence="14">
    <location>
        <begin position="39"/>
        <end position="424"/>
    </location>
</feature>
<dbReference type="EMBL" id="SWLB01000013">
    <property type="protein sequence ID" value="KAF3330490.1"/>
    <property type="molecule type" value="Genomic_DNA"/>
</dbReference>
<dbReference type="InterPro" id="IPR006153">
    <property type="entry name" value="Cation/H_exchanger_TM"/>
</dbReference>
<evidence type="ECO:0000256" key="4">
    <source>
        <dbReference type="ARBA" id="ARBA00022448"/>
    </source>
</evidence>
<feature type="transmembrane region" description="Helical" evidence="13">
    <location>
        <begin position="154"/>
        <end position="178"/>
    </location>
</feature>
<name>A0A833QQ32_9POAL</name>
<dbReference type="InterPro" id="IPR057291">
    <property type="entry name" value="CHX17_2nd"/>
</dbReference>
<evidence type="ECO:0000256" key="1">
    <source>
        <dbReference type="ARBA" id="ARBA00003198"/>
    </source>
</evidence>
<evidence type="ECO:0000256" key="5">
    <source>
        <dbReference type="ARBA" id="ARBA00022449"/>
    </source>
</evidence>
<evidence type="ECO:0000256" key="12">
    <source>
        <dbReference type="ARBA" id="ARBA00038341"/>
    </source>
</evidence>
<feature type="transmembrane region" description="Helical" evidence="13">
    <location>
        <begin position="224"/>
        <end position="243"/>
    </location>
</feature>
<organism evidence="17 18">
    <name type="scientific">Carex littledalei</name>
    <dbReference type="NCBI Taxonomy" id="544730"/>
    <lineage>
        <taxon>Eukaryota</taxon>
        <taxon>Viridiplantae</taxon>
        <taxon>Streptophyta</taxon>
        <taxon>Embryophyta</taxon>
        <taxon>Tracheophyta</taxon>
        <taxon>Spermatophyta</taxon>
        <taxon>Magnoliopsida</taxon>
        <taxon>Liliopsida</taxon>
        <taxon>Poales</taxon>
        <taxon>Cyperaceae</taxon>
        <taxon>Cyperoideae</taxon>
        <taxon>Cariceae</taxon>
        <taxon>Carex</taxon>
        <taxon>Carex subgen. Euthyceras</taxon>
    </lineage>
</organism>
<keyword evidence="18" id="KW-1185">Reference proteome</keyword>
<dbReference type="InterPro" id="IPR038770">
    <property type="entry name" value="Na+/solute_symporter_sf"/>
</dbReference>
<dbReference type="GO" id="GO:0009941">
    <property type="term" value="C:chloroplast envelope"/>
    <property type="evidence" value="ECO:0007669"/>
    <property type="project" value="UniProtKB-SubCell"/>
</dbReference>
<feature type="transmembrane region" description="Helical" evidence="13">
    <location>
        <begin position="314"/>
        <end position="330"/>
    </location>
</feature>
<evidence type="ECO:0000313" key="17">
    <source>
        <dbReference type="EMBL" id="KAF3330490.1"/>
    </source>
</evidence>
<comment type="subcellular location">
    <subcellularLocation>
        <location evidence="3">Membrane</location>
        <topology evidence="3">Multi-pass membrane protein</topology>
    </subcellularLocation>
    <subcellularLocation>
        <location evidence="2">Plastid</location>
        <location evidence="2">Chloroplast envelope</location>
    </subcellularLocation>
</comment>
<dbReference type="InterPro" id="IPR050794">
    <property type="entry name" value="CPA2_transporter"/>
</dbReference>
<protein>
    <submittedName>
        <fullName evidence="17">Cation/H(+) antiporter 20</fullName>
    </submittedName>
</protein>
<feature type="transmembrane region" description="Helical" evidence="13">
    <location>
        <begin position="263"/>
        <end position="294"/>
    </location>
</feature>
<dbReference type="Proteomes" id="UP000623129">
    <property type="component" value="Unassembled WGS sequence"/>
</dbReference>
<evidence type="ECO:0000256" key="7">
    <source>
        <dbReference type="ARBA" id="ARBA00022692"/>
    </source>
</evidence>
<evidence type="ECO:0000256" key="10">
    <source>
        <dbReference type="ARBA" id="ARBA00023065"/>
    </source>
</evidence>
<feature type="transmembrane region" description="Helical" evidence="13">
    <location>
        <begin position="120"/>
        <end position="142"/>
    </location>
</feature>
<reference evidence="17" key="1">
    <citation type="submission" date="2020-01" db="EMBL/GenBank/DDBJ databases">
        <title>Genome sequence of Kobresia littledalei, the first chromosome-level genome in the family Cyperaceae.</title>
        <authorList>
            <person name="Qu G."/>
        </authorList>
    </citation>
    <scope>NUCLEOTIDE SEQUENCE</scope>
    <source>
        <strain evidence="17">C.B.Clarke</strain>
        <tissue evidence="17">Leaf</tissue>
    </source>
</reference>
<feature type="transmembrane region" description="Helical" evidence="13">
    <location>
        <begin position="371"/>
        <end position="394"/>
    </location>
</feature>
<dbReference type="Gene3D" id="3.40.50.12370">
    <property type="match status" value="1"/>
</dbReference>
<keyword evidence="10" id="KW-0406">Ion transport</keyword>
<dbReference type="PANTHER" id="PTHR32468:SF0">
    <property type="entry name" value="K(+)_H(+) ANTIPORTER 1"/>
    <property type="match status" value="1"/>
</dbReference>
<evidence type="ECO:0000313" key="18">
    <source>
        <dbReference type="Proteomes" id="UP000623129"/>
    </source>
</evidence>
<evidence type="ECO:0000256" key="3">
    <source>
        <dbReference type="ARBA" id="ARBA00004141"/>
    </source>
</evidence>
<dbReference type="GO" id="GO:1902600">
    <property type="term" value="P:proton transmembrane transport"/>
    <property type="evidence" value="ECO:0007669"/>
    <property type="project" value="InterPro"/>
</dbReference>
<keyword evidence="11 13" id="KW-0472">Membrane</keyword>
<proteinExistence type="inferred from homology"/>
<feature type="domain" description="Cation/H(+) antiporter C-terminal" evidence="16">
    <location>
        <begin position="640"/>
        <end position="672"/>
    </location>
</feature>
<dbReference type="Gene3D" id="1.20.1530.20">
    <property type="match status" value="1"/>
</dbReference>
<dbReference type="Pfam" id="PF23259">
    <property type="entry name" value="CHX17_C"/>
    <property type="match status" value="1"/>
</dbReference>
<evidence type="ECO:0000259" key="15">
    <source>
        <dbReference type="Pfam" id="PF23256"/>
    </source>
</evidence>
<feature type="transmembrane region" description="Helical" evidence="13">
    <location>
        <begin position="406"/>
        <end position="428"/>
    </location>
</feature>
<dbReference type="PANTHER" id="PTHR32468">
    <property type="entry name" value="CATION/H + ANTIPORTER"/>
    <property type="match status" value="1"/>
</dbReference>
<feature type="transmembrane region" description="Helical" evidence="13">
    <location>
        <begin position="24"/>
        <end position="43"/>
    </location>
</feature>